<dbReference type="Pfam" id="PF07751">
    <property type="entry name" value="Abi_2"/>
    <property type="match status" value="1"/>
</dbReference>
<evidence type="ECO:0000313" key="2">
    <source>
        <dbReference type="EMBL" id="TRX05978.1"/>
    </source>
</evidence>
<dbReference type="AlphaFoldDB" id="A0A553BCM8"/>
<sequence length="299" mass="35380">MANKAPKTVEEQIALLKERGMLFRNETNAPHFLKNISYYRLKGYWWEMQSDKVEHQFNDYSYFEEVIDLYNFDRHLRLLMFDAIERIEVALRTKLIYQLSLSYGPLCYIDYTIFSDKTKQKSITDHLNIEIARSKEQFILEHNKNHKNELPEAWKALEVVSLGTLSKLYKNLAHQLPEKSKIAIEFGFNSHKDFSSFLEATTVIRNVIAHHSRLWNNNITTKYLWPKNLKNQPITYIPNENQRAKLFSLLSLTLYTIDCISPGNSIKNKFFKLVNEYPNVPVHKMGFPANWRTQPIWVQ</sequence>
<dbReference type="EMBL" id="VJZN01000016">
    <property type="protein sequence ID" value="TRX05478.1"/>
    <property type="molecule type" value="Genomic_DNA"/>
</dbReference>
<dbReference type="EMBL" id="VJZL01000038">
    <property type="protein sequence ID" value="TRX05978.1"/>
    <property type="molecule type" value="Genomic_DNA"/>
</dbReference>
<dbReference type="OrthoDB" id="5363652at2"/>
<comment type="caution">
    <text evidence="2">The sequence shown here is derived from an EMBL/GenBank/DDBJ whole genome shotgun (WGS) entry which is preliminary data.</text>
</comment>
<keyword evidence="3" id="KW-1185">Reference proteome</keyword>
<dbReference type="RefSeq" id="WP_143387773.1">
    <property type="nucleotide sequence ID" value="NZ_VJZL01000038.1"/>
</dbReference>
<dbReference type="Proteomes" id="UP000318669">
    <property type="component" value="Unassembled WGS sequence"/>
</dbReference>
<evidence type="ECO:0000313" key="1">
    <source>
        <dbReference type="EMBL" id="TRX05478.1"/>
    </source>
</evidence>
<protein>
    <submittedName>
        <fullName evidence="2">Abi family protein</fullName>
    </submittedName>
</protein>
<dbReference type="InterPro" id="IPR011664">
    <property type="entry name" value="Abi_system_AbiD/AbiF-like"/>
</dbReference>
<evidence type="ECO:0000313" key="4">
    <source>
        <dbReference type="Proteomes" id="UP000318669"/>
    </source>
</evidence>
<gene>
    <name evidence="2" type="ORF">FNW11_15160</name>
    <name evidence="1" type="ORF">FNW12_10495</name>
</gene>
<dbReference type="Proteomes" id="UP000318528">
    <property type="component" value="Unassembled WGS sequence"/>
</dbReference>
<reference evidence="3 4" key="1">
    <citation type="submission" date="2019-07" db="EMBL/GenBank/DDBJ databases">
        <title>Novel species of Flavobacterium.</title>
        <authorList>
            <person name="Liu Q."/>
            <person name="Xin Y.-H."/>
        </authorList>
    </citation>
    <scope>NUCLEOTIDE SEQUENCE [LARGE SCALE GENOMIC DNA]</scope>
    <source>
        <strain evidence="1 3">GSP39</strain>
        <strain evidence="2 4">GSR22</strain>
    </source>
</reference>
<evidence type="ECO:0000313" key="3">
    <source>
        <dbReference type="Proteomes" id="UP000318528"/>
    </source>
</evidence>
<accession>A0A553BCM8</accession>
<proteinExistence type="predicted"/>
<name>A0A553BCM8_9FLAO</name>
<organism evidence="2 4">
    <name type="scientific">Flavobacterium gawalongense</name>
    <dbReference type="NCBI Taxonomy" id="2594432"/>
    <lineage>
        <taxon>Bacteria</taxon>
        <taxon>Pseudomonadati</taxon>
        <taxon>Bacteroidota</taxon>
        <taxon>Flavobacteriia</taxon>
        <taxon>Flavobacteriales</taxon>
        <taxon>Flavobacteriaceae</taxon>
        <taxon>Flavobacterium</taxon>
    </lineage>
</organism>